<protein>
    <submittedName>
        <fullName evidence="1">Uncharacterized protein</fullName>
    </submittedName>
</protein>
<comment type="caution">
    <text evidence="1">The sequence shown here is derived from an EMBL/GenBank/DDBJ whole genome shotgun (WGS) entry which is preliminary data.</text>
</comment>
<evidence type="ECO:0000313" key="1">
    <source>
        <dbReference type="EMBL" id="MFA9476860.1"/>
    </source>
</evidence>
<dbReference type="RefSeq" id="WP_425343785.1">
    <property type="nucleotide sequence ID" value="NZ_JBGUBD010000001.1"/>
</dbReference>
<dbReference type="Proteomes" id="UP001575105">
    <property type="component" value="Unassembled WGS sequence"/>
</dbReference>
<keyword evidence="2" id="KW-1185">Reference proteome</keyword>
<organism evidence="1 2">
    <name type="scientific">Natronomicrosphaera hydrolytica</name>
    <dbReference type="NCBI Taxonomy" id="3242702"/>
    <lineage>
        <taxon>Bacteria</taxon>
        <taxon>Pseudomonadati</taxon>
        <taxon>Planctomycetota</taxon>
        <taxon>Phycisphaerae</taxon>
        <taxon>Phycisphaerales</taxon>
        <taxon>Phycisphaeraceae</taxon>
        <taxon>Natronomicrosphaera</taxon>
    </lineage>
</organism>
<accession>A0ABV4U110</accession>
<sequence length="235" mass="26044">MPHSITKRAASDACASFGQYDNHWHAVNGVGKGVPTLSHESSSHAAIHCLVPSGLRPACRLLVCLALCMSAVMNTSCGRFGDANYRQAVESGRSTIETVAEMEQVFADFPIQHFIGHSGGGRRAMTWNTEVLLHDRYILTMQVPIAVDRSLSRVDEVLGEPNFWIWEVVEVQLRPGGGSSQKIGQNWDFDSEAWARVVEHGGELQAIGVHLIEDRPVTDFRTSQNEARRQRQVPR</sequence>
<reference evidence="1 2" key="1">
    <citation type="submission" date="2024-08" db="EMBL/GenBank/DDBJ databases">
        <title>Whole-genome sequencing of halo(alkali)philic microorganisms from hypersaline lakes.</title>
        <authorList>
            <person name="Sorokin D.Y."/>
            <person name="Merkel A.Y."/>
            <person name="Messina E."/>
            <person name="Yakimov M."/>
        </authorList>
    </citation>
    <scope>NUCLEOTIDE SEQUENCE [LARGE SCALE GENOMIC DNA]</scope>
    <source>
        <strain evidence="1 2">AB-hyl4</strain>
    </source>
</reference>
<evidence type="ECO:0000313" key="2">
    <source>
        <dbReference type="Proteomes" id="UP001575105"/>
    </source>
</evidence>
<dbReference type="EMBL" id="JBGUBD010000001">
    <property type="protein sequence ID" value="MFA9476860.1"/>
    <property type="molecule type" value="Genomic_DNA"/>
</dbReference>
<gene>
    <name evidence="1" type="ORF">ACERK3_01005</name>
</gene>
<name>A0ABV4U110_9BACT</name>
<proteinExistence type="predicted"/>